<accession>A0ABY7MZY4</accession>
<sequence>MVQAKPSEETSLSIHEVTARIRAMSAEDKLRFIKDSNYLSFGDARSPADLRQEAIRRALDGTRKCPANLSITGFLRGAMRSIAWADRKAGACRPKIGPVPNTGPASRNTVEIADPRLSAEDRILEGDRAEEIRDSILALFEDDAVAHQLAQGMMDGEQGIELRELLELSETEFASKRRLVRRRIDVAFPKGWRP</sequence>
<protein>
    <submittedName>
        <fullName evidence="1">RNA polymerase subunit sigma-24</fullName>
    </submittedName>
</protein>
<dbReference type="RefSeq" id="WP_270171734.1">
    <property type="nucleotide sequence ID" value="NZ_CP089391.1"/>
</dbReference>
<evidence type="ECO:0000313" key="1">
    <source>
        <dbReference type="EMBL" id="WBL82127.1"/>
    </source>
</evidence>
<evidence type="ECO:0000313" key="2">
    <source>
        <dbReference type="Proteomes" id="UP001179614"/>
    </source>
</evidence>
<proteinExistence type="predicted"/>
<dbReference type="EMBL" id="CP089391">
    <property type="protein sequence ID" value="WBL82127.1"/>
    <property type="molecule type" value="Genomic_DNA"/>
</dbReference>
<gene>
    <name evidence="1" type="ORF">I3J27_17475</name>
</gene>
<keyword evidence="2" id="KW-1185">Reference proteome</keyword>
<reference evidence="1" key="1">
    <citation type="submission" date="2021-12" db="EMBL/GenBank/DDBJ databases">
        <title>Bradyrhizobium xenonodulans sp. nov.</title>
        <authorList>
            <person name="Claassens R."/>
            <person name="Venter S.N."/>
            <person name="Beukes C.W."/>
            <person name="Stepkowski T."/>
            <person name="Steenkamp E.T."/>
        </authorList>
    </citation>
    <scope>NUCLEOTIDE SEQUENCE</scope>
    <source>
        <strain evidence="1">14AB</strain>
    </source>
</reference>
<name>A0ABY7MZY4_9BRAD</name>
<organism evidence="1 2">
    <name type="scientific">Bradyrhizobium xenonodulans</name>
    <dbReference type="NCBI Taxonomy" id="2736875"/>
    <lineage>
        <taxon>Bacteria</taxon>
        <taxon>Pseudomonadati</taxon>
        <taxon>Pseudomonadota</taxon>
        <taxon>Alphaproteobacteria</taxon>
        <taxon>Hyphomicrobiales</taxon>
        <taxon>Nitrobacteraceae</taxon>
        <taxon>Bradyrhizobium</taxon>
    </lineage>
</organism>
<dbReference type="Proteomes" id="UP001179614">
    <property type="component" value="Chromosome"/>
</dbReference>